<sequence>MRTTLSSSRWICLFALAVVMTFSASEVDSQNLAMQCCPKVQPSLLKESIKECYRQDKRDGCQDAFVIKTTTDKILCVKHTAPRIEHLVKTGKLACPRDISKRHKFKVYNDVE</sequence>
<evidence type="ECO:0000313" key="3">
    <source>
        <dbReference type="Proteomes" id="UP001187415"/>
    </source>
</evidence>
<dbReference type="InterPro" id="IPR036048">
    <property type="entry name" value="Interleukin_8-like_sf"/>
</dbReference>
<keyword evidence="1" id="KW-0732">Signal</keyword>
<dbReference type="AlphaFoldDB" id="A0AA88NNP8"/>
<dbReference type="GO" id="GO:0006955">
    <property type="term" value="P:immune response"/>
    <property type="evidence" value="ECO:0007669"/>
    <property type="project" value="InterPro"/>
</dbReference>
<organism evidence="2 3">
    <name type="scientific">Channa striata</name>
    <name type="common">Snakehead murrel</name>
    <name type="synonym">Ophicephalus striatus</name>
    <dbReference type="NCBI Taxonomy" id="64152"/>
    <lineage>
        <taxon>Eukaryota</taxon>
        <taxon>Metazoa</taxon>
        <taxon>Chordata</taxon>
        <taxon>Craniata</taxon>
        <taxon>Vertebrata</taxon>
        <taxon>Euteleostomi</taxon>
        <taxon>Actinopterygii</taxon>
        <taxon>Neopterygii</taxon>
        <taxon>Teleostei</taxon>
        <taxon>Neoteleostei</taxon>
        <taxon>Acanthomorphata</taxon>
        <taxon>Anabantaria</taxon>
        <taxon>Anabantiformes</taxon>
        <taxon>Channoidei</taxon>
        <taxon>Channidae</taxon>
        <taxon>Channa</taxon>
    </lineage>
</organism>
<proteinExistence type="predicted"/>
<protein>
    <recommendedName>
        <fullName evidence="4">CC chemokine</fullName>
    </recommendedName>
</protein>
<feature type="chain" id="PRO_5041709305" description="CC chemokine" evidence="1">
    <location>
        <begin position="30"/>
        <end position="112"/>
    </location>
</feature>
<dbReference type="GO" id="GO:0005576">
    <property type="term" value="C:extracellular region"/>
    <property type="evidence" value="ECO:0007669"/>
    <property type="project" value="InterPro"/>
</dbReference>
<name>A0AA88NNP8_CHASR</name>
<dbReference type="Gene3D" id="2.40.50.40">
    <property type="match status" value="1"/>
</dbReference>
<reference evidence="2" key="1">
    <citation type="submission" date="2023-07" db="EMBL/GenBank/DDBJ databases">
        <title>Chromosome-level Genome Assembly of Striped Snakehead (Channa striata).</title>
        <authorList>
            <person name="Liu H."/>
        </authorList>
    </citation>
    <scope>NUCLEOTIDE SEQUENCE</scope>
    <source>
        <strain evidence="2">Gz</strain>
        <tissue evidence="2">Muscle</tissue>
    </source>
</reference>
<evidence type="ECO:0008006" key="4">
    <source>
        <dbReference type="Google" id="ProtNLM"/>
    </source>
</evidence>
<dbReference type="EMBL" id="JAUPFM010000002">
    <property type="protein sequence ID" value="KAK2859840.1"/>
    <property type="molecule type" value="Genomic_DNA"/>
</dbReference>
<comment type="caution">
    <text evidence="2">The sequence shown here is derived from an EMBL/GenBank/DDBJ whole genome shotgun (WGS) entry which is preliminary data.</text>
</comment>
<keyword evidence="3" id="KW-1185">Reference proteome</keyword>
<feature type="signal peptide" evidence="1">
    <location>
        <begin position="1"/>
        <end position="29"/>
    </location>
</feature>
<dbReference type="SUPFAM" id="SSF54117">
    <property type="entry name" value="Interleukin 8-like chemokines"/>
    <property type="match status" value="1"/>
</dbReference>
<evidence type="ECO:0000256" key="1">
    <source>
        <dbReference type="SAM" id="SignalP"/>
    </source>
</evidence>
<dbReference type="Proteomes" id="UP001187415">
    <property type="component" value="Unassembled WGS sequence"/>
</dbReference>
<gene>
    <name evidence="2" type="ORF">Q5P01_004460</name>
</gene>
<dbReference type="GO" id="GO:0008009">
    <property type="term" value="F:chemokine activity"/>
    <property type="evidence" value="ECO:0007669"/>
    <property type="project" value="InterPro"/>
</dbReference>
<evidence type="ECO:0000313" key="2">
    <source>
        <dbReference type="EMBL" id="KAK2859840.1"/>
    </source>
</evidence>
<accession>A0AA88NNP8</accession>